<keyword evidence="5" id="KW-0862">Zinc</keyword>
<dbReference type="RefSeq" id="WP_242656767.1">
    <property type="nucleotide sequence ID" value="NZ_FNEJ01000016.1"/>
</dbReference>
<dbReference type="GO" id="GO:0046872">
    <property type="term" value="F:metal ion binding"/>
    <property type="evidence" value="ECO:0007669"/>
    <property type="project" value="UniProtKB-KW"/>
</dbReference>
<evidence type="ECO:0000259" key="9">
    <source>
        <dbReference type="PROSITE" id="PS51464"/>
    </source>
</evidence>
<dbReference type="PROSITE" id="PS51371">
    <property type="entry name" value="CBS"/>
    <property type="match status" value="2"/>
</dbReference>
<dbReference type="Pfam" id="PF00571">
    <property type="entry name" value="CBS"/>
    <property type="match status" value="2"/>
</dbReference>
<dbReference type="Gene3D" id="3.10.580.10">
    <property type="entry name" value="CBS-domain"/>
    <property type="match status" value="1"/>
</dbReference>
<dbReference type="AlphaFoldDB" id="A0A1G8QJB4"/>
<keyword evidence="10" id="KW-0413">Isomerase</keyword>
<dbReference type="InterPro" id="IPR035474">
    <property type="entry name" value="SIS_Kpsf"/>
</dbReference>
<evidence type="ECO:0000256" key="7">
    <source>
        <dbReference type="PROSITE-ProRule" id="PRU00703"/>
    </source>
</evidence>
<dbReference type="GO" id="GO:0097367">
    <property type="term" value="F:carbohydrate derivative binding"/>
    <property type="evidence" value="ECO:0007669"/>
    <property type="project" value="InterPro"/>
</dbReference>
<feature type="domain" description="SIS" evidence="9">
    <location>
        <begin position="44"/>
        <end position="187"/>
    </location>
</feature>
<evidence type="ECO:0000256" key="3">
    <source>
        <dbReference type="ARBA" id="ARBA00023122"/>
    </source>
</evidence>
<dbReference type="GO" id="GO:1901135">
    <property type="term" value="P:carbohydrate derivative metabolic process"/>
    <property type="evidence" value="ECO:0007669"/>
    <property type="project" value="InterPro"/>
</dbReference>
<reference evidence="10 11" key="1">
    <citation type="submission" date="2016-10" db="EMBL/GenBank/DDBJ databases">
        <authorList>
            <person name="de Groot N.N."/>
        </authorList>
    </citation>
    <scope>NUCLEOTIDE SEQUENCE [LARGE SCALE GENOMIC DNA]</scope>
    <source>
        <strain evidence="10 11">DSM 26424</strain>
    </source>
</reference>
<feature type="site" description="Catalytically relevant" evidence="6">
    <location>
        <position position="196"/>
    </location>
</feature>
<evidence type="ECO:0000259" key="8">
    <source>
        <dbReference type="PROSITE" id="PS51371"/>
    </source>
</evidence>
<dbReference type="PIRSF" id="PIRSF004692">
    <property type="entry name" value="KdsD_KpsF"/>
    <property type="match status" value="1"/>
</dbReference>
<dbReference type="PROSITE" id="PS51464">
    <property type="entry name" value="SIS"/>
    <property type="match status" value="1"/>
</dbReference>
<dbReference type="STRING" id="555512.SAMN04487993_101621"/>
<dbReference type="SMART" id="SM00116">
    <property type="entry name" value="CBS"/>
    <property type="match status" value="2"/>
</dbReference>
<evidence type="ECO:0000256" key="6">
    <source>
        <dbReference type="PIRSR" id="PIRSR004692-3"/>
    </source>
</evidence>
<dbReference type="GO" id="GO:0005975">
    <property type="term" value="P:carbohydrate metabolic process"/>
    <property type="evidence" value="ECO:0007669"/>
    <property type="project" value="InterPro"/>
</dbReference>
<sequence length="327" mass="34048">MNDAAEIGGHVLDGFVTRFTEVVAKEADAVKALALADPQAIAAACQLIFDCRGRVICSGMGKSGHIARKIAATLSSTGTPAHFVHPGEASHGDLGMIQPGDVLLALSNSGETRELADVLTYAARRAIPMIAITKSADSALARHAAAVLLLPDMPEACSIHMAPTTSTTCSLVIGDAMAVAVMQARGFQREDFLGFHPGGKLGAQLLTVEHLMHKGAALPVLAPSASMEEAILEMTSKGFGIAAVVEDGRLLAVVTDGDLRRNIRNILDKAVSEVVNYTPKVIAPGALASEALGMMNALRVNALCVVGENNNLVGLIHLHDCLRAEVA</sequence>
<dbReference type="Pfam" id="PF01380">
    <property type="entry name" value="SIS"/>
    <property type="match status" value="1"/>
</dbReference>
<evidence type="ECO:0000313" key="10">
    <source>
        <dbReference type="EMBL" id="SDJ04822.1"/>
    </source>
</evidence>
<evidence type="ECO:0000313" key="11">
    <source>
        <dbReference type="Proteomes" id="UP000199093"/>
    </source>
</evidence>
<keyword evidence="11" id="KW-1185">Reference proteome</keyword>
<keyword evidence="2" id="KW-0677">Repeat</keyword>
<evidence type="ECO:0000256" key="4">
    <source>
        <dbReference type="PIRNR" id="PIRNR004692"/>
    </source>
</evidence>
<dbReference type="PANTHER" id="PTHR42745:SF1">
    <property type="entry name" value="ARABINOSE 5-PHOSPHATE ISOMERASE KDSD"/>
    <property type="match status" value="1"/>
</dbReference>
<protein>
    <submittedName>
        <fullName evidence="10">Arabinose-5-phosphate isomerase</fullName>
    </submittedName>
</protein>
<proteinExistence type="inferred from homology"/>
<feature type="domain" description="CBS" evidence="8">
    <location>
        <begin position="212"/>
        <end position="269"/>
    </location>
</feature>
<organism evidence="10 11">
    <name type="scientific">Salipiger marinus</name>
    <dbReference type="NCBI Taxonomy" id="555512"/>
    <lineage>
        <taxon>Bacteria</taxon>
        <taxon>Pseudomonadati</taxon>
        <taxon>Pseudomonadota</taxon>
        <taxon>Alphaproteobacteria</taxon>
        <taxon>Rhodobacterales</taxon>
        <taxon>Roseobacteraceae</taxon>
        <taxon>Salipiger</taxon>
    </lineage>
</organism>
<dbReference type="Proteomes" id="UP000199093">
    <property type="component" value="Unassembled WGS sequence"/>
</dbReference>
<dbReference type="CDD" id="cd05014">
    <property type="entry name" value="SIS_Kpsf"/>
    <property type="match status" value="1"/>
</dbReference>
<dbReference type="InterPro" id="IPR046342">
    <property type="entry name" value="CBS_dom_sf"/>
</dbReference>
<feature type="site" description="Catalytically relevant" evidence="6">
    <location>
        <position position="62"/>
    </location>
</feature>
<dbReference type="PANTHER" id="PTHR42745">
    <property type="match status" value="1"/>
</dbReference>
<name>A0A1G8QJB4_9RHOB</name>
<evidence type="ECO:0000256" key="1">
    <source>
        <dbReference type="ARBA" id="ARBA00008165"/>
    </source>
</evidence>
<dbReference type="InterPro" id="IPR000644">
    <property type="entry name" value="CBS_dom"/>
</dbReference>
<feature type="site" description="Catalytically relevant" evidence="6">
    <location>
        <position position="155"/>
    </location>
</feature>
<dbReference type="InterPro" id="IPR050986">
    <property type="entry name" value="GutQ/KpsF_isomerases"/>
</dbReference>
<keyword evidence="3 7" id="KW-0129">CBS domain</keyword>
<dbReference type="EMBL" id="FNEJ01000016">
    <property type="protein sequence ID" value="SDJ04822.1"/>
    <property type="molecule type" value="Genomic_DNA"/>
</dbReference>
<dbReference type="CDD" id="cd04604">
    <property type="entry name" value="CBS_pair_SIS_assoc"/>
    <property type="match status" value="1"/>
</dbReference>
<keyword evidence="5" id="KW-0479">Metal-binding</keyword>
<accession>A0A1G8QJB4</accession>
<feature type="domain" description="CBS" evidence="8">
    <location>
        <begin position="275"/>
        <end position="327"/>
    </location>
</feature>
<dbReference type="FunFam" id="3.40.50.10490:FF:000011">
    <property type="entry name" value="Arabinose 5-phosphate isomerase"/>
    <property type="match status" value="1"/>
</dbReference>
<dbReference type="NCBIfam" id="TIGR00393">
    <property type="entry name" value="kpsF"/>
    <property type="match status" value="1"/>
</dbReference>
<dbReference type="Gene3D" id="3.40.50.10490">
    <property type="entry name" value="Glucose-6-phosphate isomerase like protein, domain 1"/>
    <property type="match status" value="1"/>
</dbReference>
<dbReference type="InterPro" id="IPR004800">
    <property type="entry name" value="KdsD/KpsF-type"/>
</dbReference>
<evidence type="ECO:0000256" key="2">
    <source>
        <dbReference type="ARBA" id="ARBA00022737"/>
    </source>
</evidence>
<evidence type="ECO:0000256" key="5">
    <source>
        <dbReference type="PIRSR" id="PIRSR004692-2"/>
    </source>
</evidence>
<gene>
    <name evidence="10" type="ORF">SAMN04487993_101621</name>
</gene>
<dbReference type="SUPFAM" id="SSF53697">
    <property type="entry name" value="SIS domain"/>
    <property type="match status" value="1"/>
</dbReference>
<dbReference type="GO" id="GO:0019146">
    <property type="term" value="F:arabinose-5-phosphate isomerase activity"/>
    <property type="evidence" value="ECO:0007669"/>
    <property type="project" value="UniProtKB-ARBA"/>
</dbReference>
<dbReference type="InterPro" id="IPR001347">
    <property type="entry name" value="SIS_dom"/>
</dbReference>
<dbReference type="InterPro" id="IPR046348">
    <property type="entry name" value="SIS_dom_sf"/>
</dbReference>
<comment type="similarity">
    <text evidence="1 4">Belongs to the SIS family. GutQ/KpsF subfamily.</text>
</comment>
<feature type="binding site" evidence="5">
    <location>
        <position position="85"/>
    </location>
    <ligand>
        <name>Zn(2+)</name>
        <dbReference type="ChEBI" id="CHEBI:29105"/>
    </ligand>
</feature>
<feature type="site" description="Catalytically relevant" evidence="6">
    <location>
        <position position="114"/>
    </location>
</feature>